<gene>
    <name evidence="1" type="ORF">MCOR_23048</name>
</gene>
<organism evidence="1 2">
    <name type="scientific">Mytilus coruscus</name>
    <name type="common">Sea mussel</name>
    <dbReference type="NCBI Taxonomy" id="42192"/>
    <lineage>
        <taxon>Eukaryota</taxon>
        <taxon>Metazoa</taxon>
        <taxon>Spiralia</taxon>
        <taxon>Lophotrochozoa</taxon>
        <taxon>Mollusca</taxon>
        <taxon>Bivalvia</taxon>
        <taxon>Autobranchia</taxon>
        <taxon>Pteriomorphia</taxon>
        <taxon>Mytilida</taxon>
        <taxon>Mytiloidea</taxon>
        <taxon>Mytilidae</taxon>
        <taxon>Mytilinae</taxon>
        <taxon>Mytilus</taxon>
    </lineage>
</organism>
<accession>A0A6J8BUS2</accession>
<dbReference type="AlphaFoldDB" id="A0A6J8BUS2"/>
<proteinExistence type="predicted"/>
<dbReference type="EMBL" id="CACVKT020004035">
    <property type="protein sequence ID" value="CAC5387755.1"/>
    <property type="molecule type" value="Genomic_DNA"/>
</dbReference>
<sequence length="245" mass="28381">MKITYLLLSAIFKRNEWLNLSPSIVITALEIICPDIHVPRVDSLKRHMLKVVSRCEQSSELLNQKVSLLYTNRDVKFTLSGRINDKYRVLVHVYCNVQAPYYNGNLPAILPHFKLESPPSSVAALILKYKKLFELRDKLQKNQKNDDLEHLLNSNFVLPTDTSSIKQSNLNESTKRKFDTFVKFQREVSRLGTAIQNMETELESSSTIASDFKLQYEMALDEIYELQTEIDIFVNECNNNNHTIH</sequence>
<name>A0A6J8BUS2_MYTCO</name>
<dbReference type="Proteomes" id="UP000507470">
    <property type="component" value="Unassembled WGS sequence"/>
</dbReference>
<dbReference type="OrthoDB" id="10447632at2759"/>
<keyword evidence="2" id="KW-1185">Reference proteome</keyword>
<protein>
    <submittedName>
        <fullName evidence="1">Uncharacterized protein</fullName>
    </submittedName>
</protein>
<evidence type="ECO:0000313" key="2">
    <source>
        <dbReference type="Proteomes" id="UP000507470"/>
    </source>
</evidence>
<evidence type="ECO:0000313" key="1">
    <source>
        <dbReference type="EMBL" id="CAC5387755.1"/>
    </source>
</evidence>
<reference evidence="1 2" key="1">
    <citation type="submission" date="2020-06" db="EMBL/GenBank/DDBJ databases">
        <authorList>
            <person name="Li R."/>
            <person name="Bekaert M."/>
        </authorList>
    </citation>
    <scope>NUCLEOTIDE SEQUENCE [LARGE SCALE GENOMIC DNA]</scope>
    <source>
        <strain evidence="2">wild</strain>
    </source>
</reference>